<feature type="region of interest" description="Disordered" evidence="1">
    <location>
        <begin position="1"/>
        <end position="30"/>
    </location>
</feature>
<reference evidence="2 3" key="1">
    <citation type="submission" date="2024-04" db="EMBL/GenBank/DDBJ databases">
        <authorList>
            <person name="Fracassetti M."/>
        </authorList>
    </citation>
    <scope>NUCLEOTIDE SEQUENCE [LARGE SCALE GENOMIC DNA]</scope>
</reference>
<gene>
    <name evidence="2" type="ORF">LTRI10_LOCUS41966</name>
</gene>
<sequence length="150" mass="16875">MFFFISDGLSADEKPPRCSSSRSSSSPPPPFMFFFISDGFSVDEKPPRCSSSRSSSSPPSPSCYSSSPVSRPSTKSNPPGRSKAIPLSASNSMVSGRHRFLQRRGPPSSFAEERDELLFFQEGIWEMLELKRYFPPPTFFSFPIHNYYHN</sequence>
<dbReference type="EMBL" id="OZ034820">
    <property type="protein sequence ID" value="CAL1401932.1"/>
    <property type="molecule type" value="Genomic_DNA"/>
</dbReference>
<name>A0AAV2FVF0_9ROSI</name>
<dbReference type="AlphaFoldDB" id="A0AAV2FVF0"/>
<organism evidence="2 3">
    <name type="scientific">Linum trigynum</name>
    <dbReference type="NCBI Taxonomy" id="586398"/>
    <lineage>
        <taxon>Eukaryota</taxon>
        <taxon>Viridiplantae</taxon>
        <taxon>Streptophyta</taxon>
        <taxon>Embryophyta</taxon>
        <taxon>Tracheophyta</taxon>
        <taxon>Spermatophyta</taxon>
        <taxon>Magnoliopsida</taxon>
        <taxon>eudicotyledons</taxon>
        <taxon>Gunneridae</taxon>
        <taxon>Pentapetalae</taxon>
        <taxon>rosids</taxon>
        <taxon>fabids</taxon>
        <taxon>Malpighiales</taxon>
        <taxon>Linaceae</taxon>
        <taxon>Linum</taxon>
    </lineage>
</organism>
<evidence type="ECO:0000313" key="2">
    <source>
        <dbReference type="EMBL" id="CAL1401932.1"/>
    </source>
</evidence>
<dbReference type="Proteomes" id="UP001497516">
    <property type="component" value="Chromosome 7"/>
</dbReference>
<feature type="region of interest" description="Disordered" evidence="1">
    <location>
        <begin position="43"/>
        <end position="108"/>
    </location>
</feature>
<accession>A0AAV2FVF0</accession>
<feature type="compositionally biased region" description="Low complexity" evidence="1">
    <location>
        <begin position="48"/>
        <end position="73"/>
    </location>
</feature>
<keyword evidence="3" id="KW-1185">Reference proteome</keyword>
<evidence type="ECO:0000256" key="1">
    <source>
        <dbReference type="SAM" id="MobiDB-lite"/>
    </source>
</evidence>
<protein>
    <submittedName>
        <fullName evidence="2">Uncharacterized protein</fullName>
    </submittedName>
</protein>
<evidence type="ECO:0000313" key="3">
    <source>
        <dbReference type="Proteomes" id="UP001497516"/>
    </source>
</evidence>
<proteinExistence type="predicted"/>